<dbReference type="PROSITE" id="PS00409">
    <property type="entry name" value="PROKAR_NTER_METHYL"/>
    <property type="match status" value="1"/>
</dbReference>
<dbReference type="InterPro" id="IPR012902">
    <property type="entry name" value="N_methyl_site"/>
</dbReference>
<organism evidence="2 3">
    <name type="scientific">Pseudomonas aegrilactucae</name>
    <dbReference type="NCBI Taxonomy" id="2854028"/>
    <lineage>
        <taxon>Bacteria</taxon>
        <taxon>Pseudomonadati</taxon>
        <taxon>Pseudomonadota</taxon>
        <taxon>Gammaproteobacteria</taxon>
        <taxon>Pseudomonadales</taxon>
        <taxon>Pseudomonadaceae</taxon>
        <taxon>Pseudomonas</taxon>
    </lineage>
</organism>
<keyword evidence="1" id="KW-0472">Membrane</keyword>
<feature type="transmembrane region" description="Helical" evidence="1">
    <location>
        <begin position="12"/>
        <end position="33"/>
    </location>
</feature>
<keyword evidence="1" id="KW-0812">Transmembrane</keyword>
<gene>
    <name evidence="2" type="primary">gspH</name>
    <name evidence="2" type="ORF">KUO17_15330</name>
</gene>
<dbReference type="EMBL" id="JAHTBI010000052">
    <property type="protein sequence ID" value="MBV6288385.1"/>
    <property type="molecule type" value="Genomic_DNA"/>
</dbReference>
<dbReference type="InterPro" id="IPR049875">
    <property type="entry name" value="TypeII_GspH"/>
</dbReference>
<dbReference type="AlphaFoldDB" id="A0A9Q2XL63"/>
<dbReference type="RefSeq" id="WP_217976391.1">
    <property type="nucleotide sequence ID" value="NZ_JAHTBI010000052.1"/>
</dbReference>
<evidence type="ECO:0000313" key="2">
    <source>
        <dbReference type="EMBL" id="MBV6288385.1"/>
    </source>
</evidence>
<dbReference type="NCBIfam" id="TIGR01708">
    <property type="entry name" value="typeII_sec_gspH"/>
    <property type="match status" value="1"/>
</dbReference>
<dbReference type="Proteomes" id="UP001106592">
    <property type="component" value="Unassembled WGS sequence"/>
</dbReference>
<evidence type="ECO:0000313" key="3">
    <source>
        <dbReference type="Proteomes" id="UP001106592"/>
    </source>
</evidence>
<dbReference type="NCBIfam" id="TIGR02532">
    <property type="entry name" value="IV_pilin_GFxxxE"/>
    <property type="match status" value="1"/>
</dbReference>
<dbReference type="GO" id="GO:0015628">
    <property type="term" value="P:protein secretion by the type II secretion system"/>
    <property type="evidence" value="ECO:0007669"/>
    <property type="project" value="InterPro"/>
</dbReference>
<evidence type="ECO:0000256" key="1">
    <source>
        <dbReference type="SAM" id="Phobius"/>
    </source>
</evidence>
<dbReference type="Pfam" id="PF07963">
    <property type="entry name" value="N_methyl"/>
    <property type="match status" value="1"/>
</dbReference>
<accession>A0A9Q2XL63</accession>
<keyword evidence="1" id="KW-1133">Transmembrane helix</keyword>
<proteinExistence type="predicted"/>
<reference evidence="2" key="1">
    <citation type="journal article" date="2022" name="Int. J. Syst. Evol. Microbiol.">
        <title>Pseudomonas aegrilactucae sp. nov. and Pseudomonas morbosilactucae sp. nov., pathogens causing bacterial rot of lettuce in Japan.</title>
        <authorList>
            <person name="Sawada H."/>
            <person name="Fujikawa T."/>
            <person name="Satou M."/>
        </authorList>
    </citation>
    <scope>NUCLEOTIDE SEQUENCE</scope>
    <source>
        <strain evidence="2">MAFF 301350</strain>
    </source>
</reference>
<name>A0A9Q2XL63_9PSED</name>
<keyword evidence="3" id="KW-1185">Reference proteome</keyword>
<sequence>MPAQRGFTLLELLVVIAIAGLMTGLAVASLDSVKAPMQQALERLAAAARAQAGLALHSGQVRGLRWNGQRPEFVQQVEGGQWRVDPVALGDWPAGLRADWPASPAPRVIFTPSGLAAPALLNWRWAEGAQRWQWQREAGLHISVVP</sequence>
<comment type="caution">
    <text evidence="2">The sequence shown here is derived from an EMBL/GenBank/DDBJ whole genome shotgun (WGS) entry which is preliminary data.</text>
</comment>
<protein>
    <submittedName>
        <fullName evidence="2">Type II secretion system minor pseudopilin GspH</fullName>
    </submittedName>
</protein>
<dbReference type="GO" id="GO:0015627">
    <property type="term" value="C:type II protein secretion system complex"/>
    <property type="evidence" value="ECO:0007669"/>
    <property type="project" value="InterPro"/>
</dbReference>
<reference evidence="2" key="2">
    <citation type="journal article" date="2023" name="Plant Pathol.">
        <title>Dismantling and reorganizing Pseudomonas marginalis sensu#lato.</title>
        <authorList>
            <person name="Sawada H."/>
            <person name="Fujikawa T."/>
            <person name="Satou M."/>
        </authorList>
    </citation>
    <scope>NUCLEOTIDE SEQUENCE</scope>
    <source>
        <strain evidence="2">MAFF 301350</strain>
    </source>
</reference>